<dbReference type="Proteomes" id="UP000620124">
    <property type="component" value="Unassembled WGS sequence"/>
</dbReference>
<organism evidence="2 3">
    <name type="scientific">Mycena venus</name>
    <dbReference type="NCBI Taxonomy" id="2733690"/>
    <lineage>
        <taxon>Eukaryota</taxon>
        <taxon>Fungi</taxon>
        <taxon>Dikarya</taxon>
        <taxon>Basidiomycota</taxon>
        <taxon>Agaricomycotina</taxon>
        <taxon>Agaricomycetes</taxon>
        <taxon>Agaricomycetidae</taxon>
        <taxon>Agaricales</taxon>
        <taxon>Marasmiineae</taxon>
        <taxon>Mycenaceae</taxon>
        <taxon>Mycena</taxon>
    </lineage>
</organism>
<reference evidence="2" key="1">
    <citation type="submission" date="2020-05" db="EMBL/GenBank/DDBJ databases">
        <title>Mycena genomes resolve the evolution of fungal bioluminescence.</title>
        <authorList>
            <person name="Tsai I.J."/>
        </authorList>
    </citation>
    <scope>NUCLEOTIDE SEQUENCE</scope>
    <source>
        <strain evidence="2">CCC161011</strain>
    </source>
</reference>
<name>A0A8H6YN94_9AGAR</name>
<protein>
    <recommendedName>
        <fullName evidence="4">Secreted protein</fullName>
    </recommendedName>
</protein>
<evidence type="ECO:0000313" key="3">
    <source>
        <dbReference type="Proteomes" id="UP000620124"/>
    </source>
</evidence>
<keyword evidence="3" id="KW-1185">Reference proteome</keyword>
<evidence type="ECO:0000256" key="1">
    <source>
        <dbReference type="SAM" id="SignalP"/>
    </source>
</evidence>
<feature type="chain" id="PRO_5034740007" description="Secreted protein" evidence="1">
    <location>
        <begin position="21"/>
        <end position="224"/>
    </location>
</feature>
<keyword evidence="1" id="KW-0732">Signal</keyword>
<proteinExistence type="predicted"/>
<comment type="caution">
    <text evidence="2">The sequence shown here is derived from an EMBL/GenBank/DDBJ whole genome shotgun (WGS) entry which is preliminary data.</text>
</comment>
<gene>
    <name evidence="2" type="ORF">MVEN_00662200</name>
</gene>
<sequence>MYGLHLASINLVLRVLNVHSQTTTAMNHFWLCFSFLLHTFTPALEPTSLSAPTVAFSEFLSSALADLFHSAARRHTNALPNVPQVLQPTRSRYARRALPSSICGPIRTAHTYDINSGSWCITTRREVSFDFSYNLSRTAGIGAAYHQQDAADDEEEDNAELVPTLTRRSLTDNRAPHDFIRRTVLRFVPHRMQKASPNAAADLGRQLPSLVCIQRSREASEHHN</sequence>
<evidence type="ECO:0008006" key="4">
    <source>
        <dbReference type="Google" id="ProtNLM"/>
    </source>
</evidence>
<accession>A0A8H6YN94</accession>
<dbReference type="AlphaFoldDB" id="A0A8H6YN94"/>
<dbReference type="EMBL" id="JACAZI010000004">
    <property type="protein sequence ID" value="KAF7363098.1"/>
    <property type="molecule type" value="Genomic_DNA"/>
</dbReference>
<evidence type="ECO:0000313" key="2">
    <source>
        <dbReference type="EMBL" id="KAF7363098.1"/>
    </source>
</evidence>
<feature type="signal peptide" evidence="1">
    <location>
        <begin position="1"/>
        <end position="20"/>
    </location>
</feature>